<dbReference type="PRINTS" id="PR00153">
    <property type="entry name" value="CSAPPISMRASE"/>
</dbReference>
<evidence type="ECO:0000256" key="1">
    <source>
        <dbReference type="SAM" id="MobiDB-lite"/>
    </source>
</evidence>
<keyword evidence="3" id="KW-1185">Reference proteome</keyword>
<feature type="compositionally biased region" description="Basic and acidic residues" evidence="1">
    <location>
        <begin position="77"/>
        <end position="91"/>
    </location>
</feature>
<evidence type="ECO:0000313" key="4">
    <source>
        <dbReference type="RefSeq" id="XP_070415331.1"/>
    </source>
</evidence>
<feature type="compositionally biased region" description="Basic and acidic residues" evidence="1">
    <location>
        <begin position="1"/>
        <end position="11"/>
    </location>
</feature>
<dbReference type="SUPFAM" id="SSF50891">
    <property type="entry name" value="Cyclophilin-like"/>
    <property type="match status" value="1"/>
</dbReference>
<dbReference type="Gene3D" id="2.40.100.10">
    <property type="entry name" value="Cyclophilin-like"/>
    <property type="match status" value="1"/>
</dbReference>
<organism evidence="3 4">
    <name type="scientific">Equus przewalskii</name>
    <name type="common">Przewalski's horse</name>
    <name type="synonym">Equus caballus przewalskii</name>
    <dbReference type="NCBI Taxonomy" id="9798"/>
    <lineage>
        <taxon>Eukaryota</taxon>
        <taxon>Metazoa</taxon>
        <taxon>Chordata</taxon>
        <taxon>Craniata</taxon>
        <taxon>Vertebrata</taxon>
        <taxon>Euteleostomi</taxon>
        <taxon>Mammalia</taxon>
        <taxon>Eutheria</taxon>
        <taxon>Laurasiatheria</taxon>
        <taxon>Perissodactyla</taxon>
        <taxon>Equidae</taxon>
        <taxon>Equus</taxon>
    </lineage>
</organism>
<dbReference type="InterPro" id="IPR029000">
    <property type="entry name" value="Cyclophilin-like_dom_sf"/>
</dbReference>
<dbReference type="GeneID" id="103551358"/>
<dbReference type="PANTHER" id="PTHR11071:SF561">
    <property type="entry name" value="PEPTIDYL-PROLYL CIS-TRANS ISOMERASE D-RELATED"/>
    <property type="match status" value="1"/>
</dbReference>
<protein>
    <submittedName>
        <fullName evidence="4">Probable inactive peptidyl-prolyl cis-trans isomerase-like 6 isoform X2</fullName>
    </submittedName>
</protein>
<dbReference type="Proteomes" id="UP001652662">
    <property type="component" value="Chromosome 9"/>
</dbReference>
<evidence type="ECO:0000313" key="3">
    <source>
        <dbReference type="Proteomes" id="UP001652662"/>
    </source>
</evidence>
<name>A0ABM4JHB7_EQUPR</name>
<dbReference type="Pfam" id="PF00160">
    <property type="entry name" value="Pro_isomerase"/>
    <property type="match status" value="1"/>
</dbReference>
<feature type="domain" description="PPIase cyclophilin-type" evidence="2">
    <location>
        <begin position="354"/>
        <end position="517"/>
    </location>
</feature>
<reference evidence="4" key="1">
    <citation type="submission" date="2025-08" db="UniProtKB">
        <authorList>
            <consortium name="RefSeq"/>
        </authorList>
    </citation>
    <scope>IDENTIFICATION</scope>
    <source>
        <tissue evidence="4">Blood</tissue>
    </source>
</reference>
<evidence type="ECO:0000259" key="2">
    <source>
        <dbReference type="PROSITE" id="PS50072"/>
    </source>
</evidence>
<accession>A0ABM4JHB7</accession>
<dbReference type="PANTHER" id="PTHR11071">
    <property type="entry name" value="PEPTIDYL-PROLYL CIS-TRANS ISOMERASE"/>
    <property type="match status" value="1"/>
</dbReference>
<dbReference type="InterPro" id="IPR002130">
    <property type="entry name" value="Cyclophilin-type_PPIase_dom"/>
</dbReference>
<feature type="compositionally biased region" description="Pro residues" evidence="1">
    <location>
        <begin position="161"/>
        <end position="177"/>
    </location>
</feature>
<dbReference type="PROSITE" id="PS50072">
    <property type="entry name" value="CSA_PPIASE_2"/>
    <property type="match status" value="1"/>
</dbReference>
<feature type="compositionally biased region" description="Low complexity" evidence="1">
    <location>
        <begin position="59"/>
        <end position="73"/>
    </location>
</feature>
<feature type="compositionally biased region" description="Gly residues" evidence="1">
    <location>
        <begin position="95"/>
        <end position="108"/>
    </location>
</feature>
<sequence>MAGTLRGRETARSPQRWPRRGQVQAGGGAHRWSVPLSRSADGRGLQARPAQAQGRALGARPAPASPRQPACQPGKAICREVARRREARAAREGSAPGGGLRGGTGGRRAGLRHAGSGAPGSFSPKPVPGGGRAHTLSRLWPGSPATGAKERKGRVAAVGPAPWPRPIPPPGPAPIPPRGSGVPRTAGAGPRGCPGDAQRLCSEKCRSAAMAGPQPCQPRSVRCRSPSPPEPPLRVKVVGLFKSASFQIAKSAAESLKNTYPSKFEDPVIVPLQEFAWDQYLLEKKRELKNEVWEYSSYVMCFVNDQLLGDALDLQKWAHKIWDIIDFRPPALYEALTVDFSTNFLRDTKHDFVFLDIAIDFYPIGRLIFELYCDVCPKTCKNFQVLCTGIAGFSQSGFRLHYAGSIFHRIVRNGWIQGGDIVAGKGDGGESIYGPTFEDENFTIPHNKRGVLGMVNKGRHSNGSQFYITLQPTPYLDRKYVAFGQLIEGTEVLQQLELVPTENERPTQQCIIIDSGDLYT</sequence>
<proteinExistence type="predicted"/>
<gene>
    <name evidence="4" type="primary">PPIL6</name>
</gene>
<dbReference type="RefSeq" id="XP_070415331.1">
    <property type="nucleotide sequence ID" value="XM_070559230.1"/>
</dbReference>
<feature type="region of interest" description="Disordered" evidence="1">
    <location>
        <begin position="1"/>
        <end position="191"/>
    </location>
</feature>